<organism evidence="2 3">
    <name type="scientific">Acacia crassicarpa</name>
    <name type="common">northern wattle</name>
    <dbReference type="NCBI Taxonomy" id="499986"/>
    <lineage>
        <taxon>Eukaryota</taxon>
        <taxon>Viridiplantae</taxon>
        <taxon>Streptophyta</taxon>
        <taxon>Embryophyta</taxon>
        <taxon>Tracheophyta</taxon>
        <taxon>Spermatophyta</taxon>
        <taxon>Magnoliopsida</taxon>
        <taxon>eudicotyledons</taxon>
        <taxon>Gunneridae</taxon>
        <taxon>Pentapetalae</taxon>
        <taxon>rosids</taxon>
        <taxon>fabids</taxon>
        <taxon>Fabales</taxon>
        <taxon>Fabaceae</taxon>
        <taxon>Caesalpinioideae</taxon>
        <taxon>mimosoid clade</taxon>
        <taxon>Acacieae</taxon>
        <taxon>Acacia</taxon>
    </lineage>
</organism>
<dbReference type="PANTHER" id="PTHR46667:SF1">
    <property type="entry name" value="OS09G0482740 PROTEIN"/>
    <property type="match status" value="1"/>
</dbReference>
<evidence type="ECO:0000259" key="1">
    <source>
        <dbReference type="Pfam" id="PF07889"/>
    </source>
</evidence>
<dbReference type="InterPro" id="IPR012458">
    <property type="entry name" value="DUF1664"/>
</dbReference>
<accession>A0AAE1TCT0</accession>
<keyword evidence="3" id="KW-1185">Reference proteome</keyword>
<sequence length="316" mass="34567">MALQAGVQTSKILILVGAGLTGSVVLRSGRLSDLIAQLQELLKGVDEAEISPGRYDTTVIAAQIRQLAQEIRELTLSNPVTIFNGNSSSNGSFASYILPAAAIGAMGYCYMWWKGWSFSDVMFVTKRNMANAVATVTKQLENVHETLASTRRHLTKKLEGLDLKVEEHNELTQLIANDVDDVKSNLSQIGGDFDLIHEMIAGLEGKLKLVESKQDITNSGLWYLCELADRFKEQPNSKSFKEVSTELANHSTKALEGKPSLKGLQFITETTNTAEKSVSDTKKGGLSFANEKGPILRTRIHRSFPVNISVGRDIIG</sequence>
<protein>
    <recommendedName>
        <fullName evidence="1">DUF1664 domain-containing protein</fullName>
    </recommendedName>
</protein>
<dbReference type="PANTHER" id="PTHR46667">
    <property type="entry name" value="OS05G0182700 PROTEIN"/>
    <property type="match status" value="1"/>
</dbReference>
<feature type="domain" description="DUF1664" evidence="1">
    <location>
        <begin position="91"/>
        <end position="214"/>
    </location>
</feature>
<evidence type="ECO:0000313" key="3">
    <source>
        <dbReference type="Proteomes" id="UP001293593"/>
    </source>
</evidence>
<comment type="caution">
    <text evidence="2">The sequence shown here is derived from an EMBL/GenBank/DDBJ whole genome shotgun (WGS) entry which is preliminary data.</text>
</comment>
<dbReference type="EMBL" id="JAWXYG010000003">
    <property type="protein sequence ID" value="KAK4279170.1"/>
    <property type="molecule type" value="Genomic_DNA"/>
</dbReference>
<dbReference type="Proteomes" id="UP001293593">
    <property type="component" value="Unassembled WGS sequence"/>
</dbReference>
<dbReference type="Pfam" id="PF07889">
    <property type="entry name" value="DUF1664"/>
    <property type="match status" value="1"/>
</dbReference>
<evidence type="ECO:0000313" key="2">
    <source>
        <dbReference type="EMBL" id="KAK4279170.1"/>
    </source>
</evidence>
<proteinExistence type="predicted"/>
<gene>
    <name evidence="2" type="ORF">QN277_016918</name>
</gene>
<name>A0AAE1TCT0_9FABA</name>
<dbReference type="AlphaFoldDB" id="A0AAE1TCT0"/>
<reference evidence="2" key="1">
    <citation type="submission" date="2023-10" db="EMBL/GenBank/DDBJ databases">
        <title>Chromosome-level genome of the transformable northern wattle, Acacia crassicarpa.</title>
        <authorList>
            <person name="Massaro I."/>
            <person name="Sinha N.R."/>
            <person name="Poethig S."/>
            <person name="Leichty A.R."/>
        </authorList>
    </citation>
    <scope>NUCLEOTIDE SEQUENCE</scope>
    <source>
        <strain evidence="2">Acra3RX</strain>
        <tissue evidence="2">Leaf</tissue>
    </source>
</reference>